<gene>
    <name evidence="2" type="ORF">E2C01_083609</name>
</gene>
<protein>
    <submittedName>
        <fullName evidence="2">Uncharacterized protein</fullName>
    </submittedName>
</protein>
<feature type="region of interest" description="Disordered" evidence="1">
    <location>
        <begin position="1"/>
        <end position="26"/>
    </location>
</feature>
<evidence type="ECO:0000313" key="2">
    <source>
        <dbReference type="EMBL" id="MPC88690.1"/>
    </source>
</evidence>
<evidence type="ECO:0000313" key="3">
    <source>
        <dbReference type="Proteomes" id="UP000324222"/>
    </source>
</evidence>
<dbReference type="EMBL" id="VSRR010078610">
    <property type="protein sequence ID" value="MPC88690.1"/>
    <property type="molecule type" value="Genomic_DNA"/>
</dbReference>
<dbReference type="AlphaFoldDB" id="A0A5B7IVM1"/>
<proteinExistence type="predicted"/>
<reference evidence="2 3" key="1">
    <citation type="submission" date="2019-05" db="EMBL/GenBank/DDBJ databases">
        <title>Another draft genome of Portunus trituberculatus and its Hox gene families provides insights of decapod evolution.</title>
        <authorList>
            <person name="Jeong J.-H."/>
            <person name="Song I."/>
            <person name="Kim S."/>
            <person name="Choi T."/>
            <person name="Kim D."/>
            <person name="Ryu S."/>
            <person name="Kim W."/>
        </authorList>
    </citation>
    <scope>NUCLEOTIDE SEQUENCE [LARGE SCALE GENOMIC DNA]</scope>
    <source>
        <tissue evidence="2">Muscle</tissue>
    </source>
</reference>
<organism evidence="2 3">
    <name type="scientific">Portunus trituberculatus</name>
    <name type="common">Swimming crab</name>
    <name type="synonym">Neptunus trituberculatus</name>
    <dbReference type="NCBI Taxonomy" id="210409"/>
    <lineage>
        <taxon>Eukaryota</taxon>
        <taxon>Metazoa</taxon>
        <taxon>Ecdysozoa</taxon>
        <taxon>Arthropoda</taxon>
        <taxon>Crustacea</taxon>
        <taxon>Multicrustacea</taxon>
        <taxon>Malacostraca</taxon>
        <taxon>Eumalacostraca</taxon>
        <taxon>Eucarida</taxon>
        <taxon>Decapoda</taxon>
        <taxon>Pleocyemata</taxon>
        <taxon>Brachyura</taxon>
        <taxon>Eubrachyura</taxon>
        <taxon>Portunoidea</taxon>
        <taxon>Portunidae</taxon>
        <taxon>Portuninae</taxon>
        <taxon>Portunus</taxon>
    </lineage>
</organism>
<sequence>MCTAAPGEVNARPPAPANHHSPQHDCCAPTPRVRDGMLRRIEAKSKSGCHKGSEKCKVGEKGTEHDLVTAYVACSFRHRTEERVTVVMVMINVHKHGRCVQYCRYWI</sequence>
<comment type="caution">
    <text evidence="2">The sequence shown here is derived from an EMBL/GenBank/DDBJ whole genome shotgun (WGS) entry which is preliminary data.</text>
</comment>
<accession>A0A5B7IVM1</accession>
<evidence type="ECO:0000256" key="1">
    <source>
        <dbReference type="SAM" id="MobiDB-lite"/>
    </source>
</evidence>
<dbReference type="Proteomes" id="UP000324222">
    <property type="component" value="Unassembled WGS sequence"/>
</dbReference>
<name>A0A5B7IVM1_PORTR</name>
<keyword evidence="3" id="KW-1185">Reference proteome</keyword>